<reference evidence="7 8" key="1">
    <citation type="journal article" date="2013" name="Genome Announc.">
        <title>Genome Sequence of Novosphingobium lindaniclasticum LE124T, Isolated from a Hexachlorocyclohexane Dumpsite.</title>
        <authorList>
            <person name="Saxena A."/>
            <person name="Nayyar N."/>
            <person name="Sangwan N."/>
            <person name="Kumari R."/>
            <person name="Khurana J.P."/>
            <person name="Lal R."/>
        </authorList>
    </citation>
    <scope>NUCLEOTIDE SEQUENCE [LARGE SCALE GENOMIC DNA]</scope>
    <source>
        <strain evidence="7 8">LE124</strain>
    </source>
</reference>
<dbReference type="PATRIC" id="fig|1096930.3.peg.2291"/>
<evidence type="ECO:0000256" key="1">
    <source>
        <dbReference type="ARBA" id="ARBA00001947"/>
    </source>
</evidence>
<gene>
    <name evidence="7" type="ORF">L284_11530</name>
</gene>
<evidence type="ECO:0000259" key="6">
    <source>
        <dbReference type="SMART" id="SM00829"/>
    </source>
</evidence>
<dbReference type="GO" id="GO:0008270">
    <property type="term" value="F:zinc ion binding"/>
    <property type="evidence" value="ECO:0007669"/>
    <property type="project" value="InterPro"/>
</dbReference>
<comment type="caution">
    <text evidence="7">The sequence shown here is derived from an EMBL/GenBank/DDBJ whole genome shotgun (WGS) entry which is preliminary data.</text>
</comment>
<keyword evidence="4" id="KW-0560">Oxidoreductase</keyword>
<dbReference type="Proteomes" id="UP000015527">
    <property type="component" value="Unassembled WGS sequence"/>
</dbReference>
<name>T0J003_9SPHN</name>
<keyword evidence="2 5" id="KW-0479">Metal-binding</keyword>
<proteinExistence type="inferred from homology"/>
<dbReference type="GO" id="GO:0008106">
    <property type="term" value="F:alcohol dehydrogenase (NADP+) activity"/>
    <property type="evidence" value="ECO:0007669"/>
    <property type="project" value="UniProtKB-ARBA"/>
</dbReference>
<evidence type="ECO:0000256" key="4">
    <source>
        <dbReference type="ARBA" id="ARBA00023002"/>
    </source>
</evidence>
<feature type="domain" description="Enoyl reductase (ER)" evidence="6">
    <location>
        <begin position="27"/>
        <end position="357"/>
    </location>
</feature>
<dbReference type="eggNOG" id="COG1064">
    <property type="taxonomic scope" value="Bacteria"/>
</dbReference>
<keyword evidence="8" id="KW-1185">Reference proteome</keyword>
<evidence type="ECO:0000256" key="2">
    <source>
        <dbReference type="ARBA" id="ARBA00022723"/>
    </source>
</evidence>
<keyword evidence="3 5" id="KW-0862">Zinc</keyword>
<dbReference type="SUPFAM" id="SSF51735">
    <property type="entry name" value="NAD(P)-binding Rossmann-fold domains"/>
    <property type="match status" value="1"/>
</dbReference>
<dbReference type="SUPFAM" id="SSF50129">
    <property type="entry name" value="GroES-like"/>
    <property type="match status" value="1"/>
</dbReference>
<dbReference type="InterPro" id="IPR011032">
    <property type="entry name" value="GroES-like_sf"/>
</dbReference>
<dbReference type="InterPro" id="IPR002328">
    <property type="entry name" value="ADH_Zn_CS"/>
</dbReference>
<dbReference type="InterPro" id="IPR036291">
    <property type="entry name" value="NAD(P)-bd_dom_sf"/>
</dbReference>
<dbReference type="PROSITE" id="PS00059">
    <property type="entry name" value="ADH_ZINC"/>
    <property type="match status" value="1"/>
</dbReference>
<dbReference type="Pfam" id="PF08240">
    <property type="entry name" value="ADH_N"/>
    <property type="match status" value="1"/>
</dbReference>
<dbReference type="SMART" id="SM00829">
    <property type="entry name" value="PKS_ER"/>
    <property type="match status" value="1"/>
</dbReference>
<organism evidence="7 8">
    <name type="scientific">Novosphingobium lindaniclasticum LE124</name>
    <dbReference type="NCBI Taxonomy" id="1096930"/>
    <lineage>
        <taxon>Bacteria</taxon>
        <taxon>Pseudomonadati</taxon>
        <taxon>Pseudomonadota</taxon>
        <taxon>Alphaproteobacteria</taxon>
        <taxon>Sphingomonadales</taxon>
        <taxon>Sphingomonadaceae</taxon>
        <taxon>Novosphingobium</taxon>
    </lineage>
</organism>
<dbReference type="InterPro" id="IPR029752">
    <property type="entry name" value="D-isomer_DH_CS1"/>
</dbReference>
<dbReference type="InterPro" id="IPR013154">
    <property type="entry name" value="ADH-like_N"/>
</dbReference>
<dbReference type="Gene3D" id="3.40.50.720">
    <property type="entry name" value="NAD(P)-binding Rossmann-like Domain"/>
    <property type="match status" value="1"/>
</dbReference>
<dbReference type="Pfam" id="PF00107">
    <property type="entry name" value="ADH_zinc_N"/>
    <property type="match status" value="1"/>
</dbReference>
<protein>
    <submittedName>
        <fullName evidence="7">Zinc-binding dehydrogenase</fullName>
    </submittedName>
</protein>
<comment type="similarity">
    <text evidence="5">Belongs to the zinc-containing alcohol dehydrogenase family.</text>
</comment>
<accession>T0J003</accession>
<dbReference type="Gene3D" id="3.90.180.10">
    <property type="entry name" value="Medium-chain alcohol dehydrogenases, catalytic domain"/>
    <property type="match status" value="1"/>
</dbReference>
<comment type="cofactor">
    <cofactor evidence="1 5">
        <name>Zn(2+)</name>
        <dbReference type="ChEBI" id="CHEBI:29105"/>
    </cofactor>
</comment>
<dbReference type="InterPro" id="IPR047109">
    <property type="entry name" value="CAD-like"/>
</dbReference>
<evidence type="ECO:0000256" key="5">
    <source>
        <dbReference type="RuleBase" id="RU361277"/>
    </source>
</evidence>
<evidence type="ECO:0000313" key="8">
    <source>
        <dbReference type="Proteomes" id="UP000015527"/>
    </source>
</evidence>
<dbReference type="PANTHER" id="PTHR42683">
    <property type="entry name" value="ALDEHYDE REDUCTASE"/>
    <property type="match status" value="1"/>
</dbReference>
<dbReference type="CDD" id="cd05283">
    <property type="entry name" value="CAD1"/>
    <property type="match status" value="1"/>
</dbReference>
<dbReference type="PROSITE" id="PS00065">
    <property type="entry name" value="D_2_HYDROXYACID_DH_1"/>
    <property type="match status" value="1"/>
</dbReference>
<dbReference type="FunFam" id="3.40.50.720:FF:000022">
    <property type="entry name" value="Cinnamyl alcohol dehydrogenase"/>
    <property type="match status" value="1"/>
</dbReference>
<dbReference type="EMBL" id="ATHL01000076">
    <property type="protein sequence ID" value="EQB15259.1"/>
    <property type="molecule type" value="Genomic_DNA"/>
</dbReference>
<dbReference type="AlphaFoldDB" id="T0J003"/>
<dbReference type="InterPro" id="IPR020843">
    <property type="entry name" value="ER"/>
</dbReference>
<evidence type="ECO:0000313" key="7">
    <source>
        <dbReference type="EMBL" id="EQB15259.1"/>
    </source>
</evidence>
<evidence type="ECO:0000256" key="3">
    <source>
        <dbReference type="ARBA" id="ARBA00022833"/>
    </source>
</evidence>
<dbReference type="InterPro" id="IPR013149">
    <property type="entry name" value="ADH-like_C"/>
</dbReference>
<sequence>MRLRRLSIVYREQTTMTKAFGVVTEKAPLEALEIVRREPGAHDVSIDIAYCGVCHSDLHQARGEWAGTLYPCVPGHEIVGRVTAVGSEVSAFKVGDTVGVGCMVDSCQHCPACDEGLEQYCDNGFVGTYNGTTADAPGHTLGGYSQSIVVSDKFVLKISHPDEQLAAVAPLLCAGITTWSPLRHWNAGPGKKVGIVGIGGLGHMGVKLAHALGAHVVAFTTSESKREAARELGADDVVVSRNADEMAAHANSFDLILNTVAASHDLDAFTALLKRDGTMTLVGVPEHPHPSPNVAALIFRRRAIAGSLIGGIAETQEMLDFCAEKGVVADIEMIDIQDVNEAYDRMQKSDVKYRFVIDNATLQA</sequence>